<dbReference type="AlphaFoldDB" id="A0AAD2E6Z3"/>
<sequence length="446" mass="49722">MSGSGGFAVSRSHGGDRFYNPPAVRRHQQMLLQQQQEQALQQQQQHRRKHQLPRAPVKSESSSAAAVVESGNRSESDDSTKSLSRPSSVSPASPPIPTPVNVTNLDRLMDSVTPFVPAQNFSEVRVRGRKMQEVESPPFYCLEDLWESFREWSVYGAGVPLLLNGKDLITQYYVPYLSGIQLYIDESKPSSCLRRPGEESDSESSRETSSAGSSDREADKRSKSIVDVRRPHQNAQQPNRLSARDKFVKSSSSDEAEISNWPGLLLFEYLEQEQPHLRKPLIDKISILASQFPELTQCRSCDLLSSSWISVAWYPIYRIPVSPTLKDLDASFLTFHSLSTLSGSNFPPRFHAANTRKVCDNVDPSSKISLPVFGLASYKLKGSLLSPAGPLECEQENHLLQSADNWLRNLQGGVGDVDIGILVEWLAMEPVVRCPQLLSDENLNNL</sequence>
<feature type="compositionally biased region" description="Basic and acidic residues" evidence="1">
    <location>
        <begin position="214"/>
        <end position="230"/>
    </location>
</feature>
<reference evidence="2" key="1">
    <citation type="submission" date="2023-05" db="EMBL/GenBank/DDBJ databases">
        <authorList>
            <person name="Huff M."/>
        </authorList>
    </citation>
    <scope>NUCLEOTIDE SEQUENCE</scope>
</reference>
<dbReference type="PANTHER" id="PTHR31343:SF4">
    <property type="entry name" value="DUF789 DOMAIN-CONTAINING PROTEIN"/>
    <property type="match status" value="1"/>
</dbReference>
<proteinExistence type="predicted"/>
<feature type="compositionally biased region" description="Basic and acidic residues" evidence="1">
    <location>
        <begin position="195"/>
        <end position="206"/>
    </location>
</feature>
<feature type="compositionally biased region" description="Low complexity" evidence="1">
    <location>
        <begin position="29"/>
        <end position="44"/>
    </location>
</feature>
<feature type="compositionally biased region" description="Low complexity" evidence="1">
    <location>
        <begin position="59"/>
        <end position="70"/>
    </location>
</feature>
<feature type="compositionally biased region" description="Low complexity" evidence="1">
    <location>
        <begin position="82"/>
        <end position="91"/>
    </location>
</feature>
<gene>
    <name evidence="2" type="ORF">FPE_LOCUS25898</name>
</gene>
<evidence type="ECO:0000313" key="3">
    <source>
        <dbReference type="Proteomes" id="UP000834106"/>
    </source>
</evidence>
<feature type="region of interest" description="Disordered" evidence="1">
    <location>
        <begin position="191"/>
        <end position="246"/>
    </location>
</feature>
<dbReference type="EMBL" id="OU503051">
    <property type="protein sequence ID" value="CAI9778468.1"/>
    <property type="molecule type" value="Genomic_DNA"/>
</dbReference>
<name>A0AAD2E6Z3_9LAMI</name>
<evidence type="ECO:0000313" key="2">
    <source>
        <dbReference type="EMBL" id="CAI9778468.1"/>
    </source>
</evidence>
<organism evidence="2 3">
    <name type="scientific">Fraxinus pennsylvanica</name>
    <dbReference type="NCBI Taxonomy" id="56036"/>
    <lineage>
        <taxon>Eukaryota</taxon>
        <taxon>Viridiplantae</taxon>
        <taxon>Streptophyta</taxon>
        <taxon>Embryophyta</taxon>
        <taxon>Tracheophyta</taxon>
        <taxon>Spermatophyta</taxon>
        <taxon>Magnoliopsida</taxon>
        <taxon>eudicotyledons</taxon>
        <taxon>Gunneridae</taxon>
        <taxon>Pentapetalae</taxon>
        <taxon>asterids</taxon>
        <taxon>lamiids</taxon>
        <taxon>Lamiales</taxon>
        <taxon>Oleaceae</taxon>
        <taxon>Oleeae</taxon>
        <taxon>Fraxinus</taxon>
    </lineage>
</organism>
<accession>A0AAD2E6Z3</accession>
<dbReference type="Proteomes" id="UP000834106">
    <property type="component" value="Chromosome 16"/>
</dbReference>
<dbReference type="Pfam" id="PF05623">
    <property type="entry name" value="DUF789"/>
    <property type="match status" value="1"/>
</dbReference>
<evidence type="ECO:0000256" key="1">
    <source>
        <dbReference type="SAM" id="MobiDB-lite"/>
    </source>
</evidence>
<protein>
    <submittedName>
        <fullName evidence="2">Uncharacterized protein</fullName>
    </submittedName>
</protein>
<dbReference type="PANTHER" id="PTHR31343">
    <property type="entry name" value="T15D22.8"/>
    <property type="match status" value="1"/>
</dbReference>
<keyword evidence="3" id="KW-1185">Reference proteome</keyword>
<dbReference type="InterPro" id="IPR008507">
    <property type="entry name" value="DUF789"/>
</dbReference>
<feature type="region of interest" description="Disordered" evidence="1">
    <location>
        <begin position="1"/>
        <end position="100"/>
    </location>
</feature>